<gene>
    <name evidence="1" type="ORF">B7C42_02751</name>
</gene>
<dbReference type="RefSeq" id="WP_094025486.1">
    <property type="nucleotide sequence ID" value="NZ_NGAF01000005.1"/>
</dbReference>
<evidence type="ECO:0000313" key="1">
    <source>
        <dbReference type="EMBL" id="OXR44797.1"/>
    </source>
</evidence>
<proteinExistence type="predicted"/>
<name>A0A231H7R8_9NOCA</name>
<dbReference type="InterPro" id="IPR052707">
    <property type="entry name" value="OsmC_Ohr_Peroxiredoxin"/>
</dbReference>
<dbReference type="InterPro" id="IPR015946">
    <property type="entry name" value="KH_dom-like_a/b"/>
</dbReference>
<dbReference type="AlphaFoldDB" id="A0A231H7R8"/>
<organism evidence="1 2">
    <name type="scientific">Nocardia cerradoensis</name>
    <dbReference type="NCBI Taxonomy" id="85688"/>
    <lineage>
        <taxon>Bacteria</taxon>
        <taxon>Bacillati</taxon>
        <taxon>Actinomycetota</taxon>
        <taxon>Actinomycetes</taxon>
        <taxon>Mycobacteriales</taxon>
        <taxon>Nocardiaceae</taxon>
        <taxon>Nocardia</taxon>
    </lineage>
</organism>
<dbReference type="InterPro" id="IPR036102">
    <property type="entry name" value="OsmC/Ohrsf"/>
</dbReference>
<dbReference type="InterPro" id="IPR003718">
    <property type="entry name" value="OsmC/Ohr_fam"/>
</dbReference>
<keyword evidence="2" id="KW-1185">Reference proteome</keyword>
<comment type="caution">
    <text evidence="1">The sequence shown here is derived from an EMBL/GenBank/DDBJ whole genome shotgun (WGS) entry which is preliminary data.</text>
</comment>
<dbReference type="SUPFAM" id="SSF82784">
    <property type="entry name" value="OsmC-like"/>
    <property type="match status" value="1"/>
</dbReference>
<sequence>MAEHRYRVDVVWTGATTDYRSYSRNHEVLAEGRPPLQGSADPVVGRGDATRWNPEQLLVASLSECHMLWYLHLCVEAGIVVIDYLDEAEGVMNDQRFEHVTLRPRVTITDAALAEQARALHAEAHKRCFIANSVNFPVDHEPDIRVE</sequence>
<accession>A0A231H7R8</accession>
<evidence type="ECO:0008006" key="3">
    <source>
        <dbReference type="Google" id="ProtNLM"/>
    </source>
</evidence>
<dbReference type="PANTHER" id="PTHR42830:SF2">
    <property type="entry name" value="OSMC_OHR FAMILY PROTEIN"/>
    <property type="match status" value="1"/>
</dbReference>
<protein>
    <recommendedName>
        <fullName evidence="3">OsmC-like protein</fullName>
    </recommendedName>
</protein>
<reference evidence="1 2" key="1">
    <citation type="submission" date="2017-07" db="EMBL/GenBank/DDBJ databases">
        <title>First draft Genome Sequence of Nocardia cerradoensis isolated from human infection.</title>
        <authorList>
            <person name="Carrasco G."/>
        </authorList>
    </citation>
    <scope>NUCLEOTIDE SEQUENCE [LARGE SCALE GENOMIC DNA]</scope>
    <source>
        <strain evidence="1 2">CNM20130759</strain>
    </source>
</reference>
<evidence type="ECO:0000313" key="2">
    <source>
        <dbReference type="Proteomes" id="UP000215506"/>
    </source>
</evidence>
<dbReference type="Gene3D" id="3.30.300.20">
    <property type="match status" value="1"/>
</dbReference>
<dbReference type="EMBL" id="NGAF01000005">
    <property type="protein sequence ID" value="OXR44797.1"/>
    <property type="molecule type" value="Genomic_DNA"/>
</dbReference>
<dbReference type="Pfam" id="PF02566">
    <property type="entry name" value="OsmC"/>
    <property type="match status" value="1"/>
</dbReference>
<dbReference type="Proteomes" id="UP000215506">
    <property type="component" value="Unassembled WGS sequence"/>
</dbReference>
<dbReference type="PANTHER" id="PTHR42830">
    <property type="entry name" value="OSMOTICALLY INDUCIBLE FAMILY PROTEIN"/>
    <property type="match status" value="1"/>
</dbReference>